<organism evidence="1 2">
    <name type="scientific">Tatumella morbirosei</name>
    <dbReference type="NCBI Taxonomy" id="642227"/>
    <lineage>
        <taxon>Bacteria</taxon>
        <taxon>Pseudomonadati</taxon>
        <taxon>Pseudomonadota</taxon>
        <taxon>Gammaproteobacteria</taxon>
        <taxon>Enterobacterales</taxon>
        <taxon>Erwiniaceae</taxon>
        <taxon>Tatumella</taxon>
    </lineage>
</organism>
<comment type="caution">
    <text evidence="1">The sequence shown here is derived from an EMBL/GenBank/DDBJ whole genome shotgun (WGS) entry which is preliminary data.</text>
</comment>
<accession>A0A095TS24</accession>
<dbReference type="OrthoDB" id="6637794at2"/>
<dbReference type="EMBL" id="JPKR02000005">
    <property type="protein sequence ID" value="KGD79379.1"/>
    <property type="molecule type" value="Genomic_DNA"/>
</dbReference>
<dbReference type="RefSeq" id="WP_038016235.1">
    <property type="nucleotide sequence ID" value="NZ_JPKR02000005.1"/>
</dbReference>
<protein>
    <recommendedName>
        <fullName evidence="3">Lipoprotein</fullName>
    </recommendedName>
</protein>
<keyword evidence="2" id="KW-1185">Reference proteome</keyword>
<sequence>MKKRTIVSFISILILTGCQQFKDSYDGVTKTMSEFSLDKTLNIKSESQEEVKTKTTNDLDDKKFQKTSLREICIDLNKNKYSAVDKWDKKYIEFSSKVAMVSKSAPMFNGDPFFKYPETILSFKTGVHITGSENCVVVAYLNLDQIKKINAGDTVKIKGQVGIPSIPRVSAEVAGRELQAEIVVSPSEIIK</sequence>
<gene>
    <name evidence="1" type="ORF">HA49_01985</name>
</gene>
<evidence type="ECO:0000313" key="2">
    <source>
        <dbReference type="Proteomes" id="UP000029577"/>
    </source>
</evidence>
<dbReference type="AlphaFoldDB" id="A0A095TS24"/>
<evidence type="ECO:0000313" key="1">
    <source>
        <dbReference type="EMBL" id="KGD79379.1"/>
    </source>
</evidence>
<reference evidence="1" key="1">
    <citation type="submission" date="2014-12" db="EMBL/GenBank/DDBJ databases">
        <title>The draft genome of the Tatumella morbirosei type strain, LMG23360T isolated from pineapple rot.</title>
        <authorList>
            <person name="Smits T.H."/>
            <person name="Palmer M."/>
            <person name="Venter S.N."/>
            <person name="Duffy B."/>
            <person name="Steenkamp E.T."/>
            <person name="Chan W.Y."/>
            <person name="Coutinho T.A."/>
            <person name="Coetzee M.P."/>
            <person name="De Maayer P."/>
        </authorList>
    </citation>
    <scope>NUCLEOTIDE SEQUENCE [LARGE SCALE GENOMIC DNA]</scope>
    <source>
        <strain evidence="1">LMG 23360</strain>
    </source>
</reference>
<evidence type="ECO:0008006" key="3">
    <source>
        <dbReference type="Google" id="ProtNLM"/>
    </source>
</evidence>
<proteinExistence type="predicted"/>
<name>A0A095TS24_9GAMM</name>
<dbReference type="Proteomes" id="UP000029577">
    <property type="component" value="Unassembled WGS sequence"/>
</dbReference>
<dbReference type="PROSITE" id="PS51257">
    <property type="entry name" value="PROKAR_LIPOPROTEIN"/>
    <property type="match status" value="1"/>
</dbReference>